<comment type="similarity">
    <text evidence="2 10">Belongs to the binding-protein-dependent transport system permease family. CysTW subfamily.</text>
</comment>
<feature type="transmembrane region" description="Helical" evidence="9">
    <location>
        <begin position="192"/>
        <end position="211"/>
    </location>
</feature>
<dbReference type="PANTHER" id="PTHR30183:SF3">
    <property type="entry name" value="MOLYBDENUM TRANSPORT SYSTEM PERMEASE PROTEIN MODB"/>
    <property type="match status" value="1"/>
</dbReference>
<dbReference type="CDD" id="cd06261">
    <property type="entry name" value="TM_PBP2"/>
    <property type="match status" value="1"/>
</dbReference>
<keyword evidence="4 10" id="KW-1003">Cell membrane</keyword>
<keyword evidence="12" id="KW-1185">Reference proteome</keyword>
<proteinExistence type="inferred from homology"/>
<dbReference type="InterPro" id="IPR035906">
    <property type="entry name" value="MetI-like_sf"/>
</dbReference>
<dbReference type="NCBIfam" id="TIGR02141">
    <property type="entry name" value="modB_ABC"/>
    <property type="match status" value="1"/>
</dbReference>
<reference evidence="11 12" key="1">
    <citation type="journal article" date="2019" name="Int. J. Syst. Evol. Microbiol.">
        <title>Capsulimonas corticalis gen. nov., sp. nov., an aerobic capsulated bacterium, of a novel bacterial order, Capsulimonadales ord. nov., of the class Armatimonadia of the phylum Armatimonadetes.</title>
        <authorList>
            <person name="Li J."/>
            <person name="Kudo C."/>
            <person name="Tonouchi A."/>
        </authorList>
    </citation>
    <scope>NUCLEOTIDE SEQUENCE [LARGE SCALE GENOMIC DNA]</scope>
    <source>
        <strain evidence="11 12">AX-7</strain>
    </source>
</reference>
<keyword evidence="8 9" id="KW-0472">Membrane</keyword>
<dbReference type="AlphaFoldDB" id="A0A402D594"/>
<evidence type="ECO:0000256" key="2">
    <source>
        <dbReference type="ARBA" id="ARBA00007069"/>
    </source>
</evidence>
<organism evidence="11 12">
    <name type="scientific">Capsulimonas corticalis</name>
    <dbReference type="NCBI Taxonomy" id="2219043"/>
    <lineage>
        <taxon>Bacteria</taxon>
        <taxon>Bacillati</taxon>
        <taxon>Armatimonadota</taxon>
        <taxon>Armatimonadia</taxon>
        <taxon>Capsulimonadales</taxon>
        <taxon>Capsulimonadaceae</taxon>
        <taxon>Capsulimonas</taxon>
    </lineage>
</organism>
<feature type="transmembrane region" description="Helical" evidence="9">
    <location>
        <begin position="41"/>
        <end position="62"/>
    </location>
</feature>
<comment type="subcellular location">
    <subcellularLocation>
        <location evidence="1 9">Cell membrane</location>
        <topology evidence="1 9">Multi-pass membrane protein</topology>
    </subcellularLocation>
</comment>
<dbReference type="SUPFAM" id="SSF161098">
    <property type="entry name" value="MetI-like"/>
    <property type="match status" value="1"/>
</dbReference>
<dbReference type="GO" id="GO:0005886">
    <property type="term" value="C:plasma membrane"/>
    <property type="evidence" value="ECO:0007669"/>
    <property type="project" value="UniProtKB-SubCell"/>
</dbReference>
<keyword evidence="7 9" id="KW-1133">Transmembrane helix</keyword>
<accession>A0A402D594</accession>
<dbReference type="InterPro" id="IPR000515">
    <property type="entry name" value="MetI-like"/>
</dbReference>
<evidence type="ECO:0000256" key="4">
    <source>
        <dbReference type="ARBA" id="ARBA00022475"/>
    </source>
</evidence>
<evidence type="ECO:0000313" key="12">
    <source>
        <dbReference type="Proteomes" id="UP000287394"/>
    </source>
</evidence>
<sequence length="216" mass="22550">MDWFPFWLSLRVAGLATVLTVLLGSLIAWPLARARFWGRDLAIGVVNLPLVLPPTVLGYALLVGLGRRSVFGAWYEHLTGHSLVFTWEGAAVAACVASLPLFISQARVAIAAVEPDVIGAARTDGASGWPLVRSIFLPLAWPGLLAGTALAFARALGDFGATLMVAGDTPGVTQTMPLAIYDAVLSGDAGTVRAFVLLSTGLCLGVSLLAARLGRN</sequence>
<evidence type="ECO:0000256" key="1">
    <source>
        <dbReference type="ARBA" id="ARBA00004651"/>
    </source>
</evidence>
<dbReference type="GO" id="GO:0015098">
    <property type="term" value="F:molybdate ion transmembrane transporter activity"/>
    <property type="evidence" value="ECO:0007669"/>
    <property type="project" value="UniProtKB-UniRule"/>
</dbReference>
<evidence type="ECO:0000256" key="9">
    <source>
        <dbReference type="RuleBase" id="RU363032"/>
    </source>
</evidence>
<dbReference type="Gene3D" id="1.10.3720.10">
    <property type="entry name" value="MetI-like"/>
    <property type="match status" value="1"/>
</dbReference>
<dbReference type="KEGG" id="ccot:CCAX7_19350"/>
<evidence type="ECO:0000256" key="10">
    <source>
        <dbReference type="RuleBase" id="RU365097"/>
    </source>
</evidence>
<dbReference type="FunCoup" id="A0A402D594">
    <property type="interactions" value="258"/>
</dbReference>
<dbReference type="RefSeq" id="WP_119324649.1">
    <property type="nucleotide sequence ID" value="NZ_AP025739.1"/>
</dbReference>
<feature type="transmembrane region" description="Helical" evidence="9">
    <location>
        <begin position="6"/>
        <end position="29"/>
    </location>
</feature>
<dbReference type="InterPro" id="IPR011867">
    <property type="entry name" value="ModB_ABC"/>
</dbReference>
<dbReference type="OrthoDB" id="9795403at2"/>
<evidence type="ECO:0000256" key="7">
    <source>
        <dbReference type="ARBA" id="ARBA00022989"/>
    </source>
</evidence>
<keyword evidence="5 10" id="KW-0500">Molybdenum</keyword>
<dbReference type="PROSITE" id="PS50928">
    <property type="entry name" value="ABC_TM1"/>
    <property type="match status" value="1"/>
</dbReference>
<evidence type="ECO:0000256" key="3">
    <source>
        <dbReference type="ARBA" id="ARBA00022448"/>
    </source>
</evidence>
<evidence type="ECO:0000313" key="11">
    <source>
        <dbReference type="EMBL" id="BDI29884.1"/>
    </source>
</evidence>
<feature type="transmembrane region" description="Helical" evidence="9">
    <location>
        <begin position="135"/>
        <end position="156"/>
    </location>
</feature>
<dbReference type="Proteomes" id="UP000287394">
    <property type="component" value="Chromosome"/>
</dbReference>
<dbReference type="Pfam" id="PF00528">
    <property type="entry name" value="BPD_transp_1"/>
    <property type="match status" value="1"/>
</dbReference>
<dbReference type="EMBL" id="AP025739">
    <property type="protein sequence ID" value="BDI29884.1"/>
    <property type="molecule type" value="Genomic_DNA"/>
</dbReference>
<evidence type="ECO:0000256" key="5">
    <source>
        <dbReference type="ARBA" id="ARBA00022505"/>
    </source>
</evidence>
<comment type="function">
    <text evidence="10">Part of the binding-protein-dependent transport system for molybdenum; probably responsible for the translocation of the substrate across the membrane.</text>
</comment>
<protein>
    <recommendedName>
        <fullName evidence="10">Molybdenum transport system permease</fullName>
    </recommendedName>
</protein>
<keyword evidence="3 9" id="KW-0813">Transport</keyword>
<evidence type="ECO:0000256" key="8">
    <source>
        <dbReference type="ARBA" id="ARBA00023136"/>
    </source>
</evidence>
<keyword evidence="6 9" id="KW-0812">Transmembrane</keyword>
<feature type="transmembrane region" description="Helical" evidence="9">
    <location>
        <begin position="82"/>
        <end position="103"/>
    </location>
</feature>
<gene>
    <name evidence="11" type="ORF">CCAX7_19350</name>
</gene>
<evidence type="ECO:0000256" key="6">
    <source>
        <dbReference type="ARBA" id="ARBA00022692"/>
    </source>
</evidence>
<dbReference type="PANTHER" id="PTHR30183">
    <property type="entry name" value="MOLYBDENUM TRANSPORT SYSTEM PERMEASE PROTEIN MODB"/>
    <property type="match status" value="1"/>
</dbReference>
<name>A0A402D594_9BACT</name>